<feature type="domain" description="Helix-turn-helix" evidence="1">
    <location>
        <begin position="45"/>
        <end position="88"/>
    </location>
</feature>
<dbReference type="EMBL" id="SRLA01000001">
    <property type="protein sequence ID" value="TGE09948.1"/>
    <property type="molecule type" value="Genomic_DNA"/>
</dbReference>
<sequence>MSTLITASVGYPQLLDEFSRITREILLELLPSTAPAAEVGGIELAIKITQLSKARIYALCSSRNIPHCKRGNKLYFNRADLLTWLAEGKREVKTNVY</sequence>
<comment type="caution">
    <text evidence="2">The sequence shown here is derived from an EMBL/GenBank/DDBJ whole genome shotgun (WGS) entry which is preliminary data.</text>
</comment>
<evidence type="ECO:0000259" key="1">
    <source>
        <dbReference type="Pfam" id="PF12728"/>
    </source>
</evidence>
<dbReference type="InterPro" id="IPR041657">
    <property type="entry name" value="HTH_17"/>
</dbReference>
<name>A0A4Z0PCK6_9BACT</name>
<reference evidence="2 3" key="1">
    <citation type="submission" date="2019-04" db="EMBL/GenBank/DDBJ databases">
        <authorList>
            <person name="Feng G."/>
            <person name="Zhang J."/>
            <person name="Zhu H."/>
        </authorList>
    </citation>
    <scope>NUCLEOTIDE SEQUENCE [LARGE SCALE GENOMIC DNA]</scope>
    <source>
        <strain evidence="2 3">92R-1</strain>
    </source>
</reference>
<organism evidence="2 3">
    <name type="scientific">Hymenobacter fodinae</name>
    <dbReference type="NCBI Taxonomy" id="2510796"/>
    <lineage>
        <taxon>Bacteria</taxon>
        <taxon>Pseudomonadati</taxon>
        <taxon>Bacteroidota</taxon>
        <taxon>Cytophagia</taxon>
        <taxon>Cytophagales</taxon>
        <taxon>Hymenobacteraceae</taxon>
        <taxon>Hymenobacter</taxon>
    </lineage>
</organism>
<dbReference type="OrthoDB" id="597977at2"/>
<proteinExistence type="predicted"/>
<evidence type="ECO:0000313" key="3">
    <source>
        <dbReference type="Proteomes" id="UP000298337"/>
    </source>
</evidence>
<gene>
    <name evidence="2" type="ORF">EU556_03745</name>
</gene>
<dbReference type="AlphaFoldDB" id="A0A4Z0PCK6"/>
<accession>A0A4Z0PCK6</accession>
<dbReference type="RefSeq" id="WP_135431140.1">
    <property type="nucleotide sequence ID" value="NZ_SRLA01000001.1"/>
</dbReference>
<dbReference type="Pfam" id="PF12728">
    <property type="entry name" value="HTH_17"/>
    <property type="match status" value="1"/>
</dbReference>
<protein>
    <submittedName>
        <fullName evidence="2">DNA-binding protein</fullName>
    </submittedName>
</protein>
<dbReference type="Proteomes" id="UP000298337">
    <property type="component" value="Unassembled WGS sequence"/>
</dbReference>
<keyword evidence="2" id="KW-0238">DNA-binding</keyword>
<keyword evidence="3" id="KW-1185">Reference proteome</keyword>
<evidence type="ECO:0000313" key="2">
    <source>
        <dbReference type="EMBL" id="TGE09948.1"/>
    </source>
</evidence>
<dbReference type="GO" id="GO:0003677">
    <property type="term" value="F:DNA binding"/>
    <property type="evidence" value="ECO:0007669"/>
    <property type="project" value="UniProtKB-KW"/>
</dbReference>